<proteinExistence type="predicted"/>
<dbReference type="EMBL" id="GBRH01208893">
    <property type="protein sequence ID" value="JAD89002.1"/>
    <property type="molecule type" value="Transcribed_RNA"/>
</dbReference>
<dbReference type="AlphaFoldDB" id="A0A0A9DZ31"/>
<evidence type="ECO:0000313" key="1">
    <source>
        <dbReference type="EMBL" id="JAD89002.1"/>
    </source>
</evidence>
<name>A0A0A9DZ31_ARUDO</name>
<reference evidence="1" key="1">
    <citation type="submission" date="2014-09" db="EMBL/GenBank/DDBJ databases">
        <authorList>
            <person name="Magalhaes I.L.F."/>
            <person name="Oliveira U."/>
            <person name="Santos F.R."/>
            <person name="Vidigal T.H.D.A."/>
            <person name="Brescovit A.D."/>
            <person name="Santos A.J."/>
        </authorList>
    </citation>
    <scope>NUCLEOTIDE SEQUENCE</scope>
    <source>
        <tissue evidence="1">Shoot tissue taken approximately 20 cm above the soil surface</tissue>
    </source>
</reference>
<accession>A0A0A9DZ31</accession>
<protein>
    <submittedName>
        <fullName evidence="1">Uncharacterized protein</fullName>
    </submittedName>
</protein>
<sequence>MDSKINKTENISSVKLIKTTIISEHDTSTHSAFSREHKKVKR</sequence>
<organism evidence="1">
    <name type="scientific">Arundo donax</name>
    <name type="common">Giant reed</name>
    <name type="synonym">Donax arundinaceus</name>
    <dbReference type="NCBI Taxonomy" id="35708"/>
    <lineage>
        <taxon>Eukaryota</taxon>
        <taxon>Viridiplantae</taxon>
        <taxon>Streptophyta</taxon>
        <taxon>Embryophyta</taxon>
        <taxon>Tracheophyta</taxon>
        <taxon>Spermatophyta</taxon>
        <taxon>Magnoliopsida</taxon>
        <taxon>Liliopsida</taxon>
        <taxon>Poales</taxon>
        <taxon>Poaceae</taxon>
        <taxon>PACMAD clade</taxon>
        <taxon>Arundinoideae</taxon>
        <taxon>Arundineae</taxon>
        <taxon>Arundo</taxon>
    </lineage>
</organism>
<reference evidence="1" key="2">
    <citation type="journal article" date="2015" name="Data Brief">
        <title>Shoot transcriptome of the giant reed, Arundo donax.</title>
        <authorList>
            <person name="Barrero R.A."/>
            <person name="Guerrero F.D."/>
            <person name="Moolhuijzen P."/>
            <person name="Goolsby J.A."/>
            <person name="Tidwell J."/>
            <person name="Bellgard S.E."/>
            <person name="Bellgard M.I."/>
        </authorList>
    </citation>
    <scope>NUCLEOTIDE SEQUENCE</scope>
    <source>
        <tissue evidence="1">Shoot tissue taken approximately 20 cm above the soil surface</tissue>
    </source>
</reference>